<dbReference type="OMA" id="NCSISYR"/>
<keyword evidence="3" id="KW-1185">Reference proteome</keyword>
<dbReference type="EMBL" id="CH954182">
    <property type="protein sequence ID" value="EDV52950.1"/>
    <property type="molecule type" value="Genomic_DNA"/>
</dbReference>
<evidence type="ECO:0000256" key="1">
    <source>
        <dbReference type="SAM" id="MobiDB-lite"/>
    </source>
</evidence>
<proteinExistence type="predicted"/>
<evidence type="ECO:0000313" key="2">
    <source>
        <dbReference type="EMBL" id="EDV52950.1"/>
    </source>
</evidence>
<accession>B3P536</accession>
<dbReference type="AlphaFoldDB" id="B3P536"/>
<reference evidence="2 3" key="1">
    <citation type="journal article" date="2007" name="Nature">
        <title>Evolution of genes and genomes on the Drosophila phylogeny.</title>
        <authorList>
            <consortium name="Drosophila 12 Genomes Consortium"/>
            <person name="Clark A.G."/>
            <person name="Eisen M.B."/>
            <person name="Smith D.R."/>
            <person name="Bergman C.M."/>
            <person name="Oliver B."/>
            <person name="Markow T.A."/>
            <person name="Kaufman T.C."/>
            <person name="Kellis M."/>
            <person name="Gelbart W."/>
            <person name="Iyer V.N."/>
            <person name="Pollard D.A."/>
            <person name="Sackton T.B."/>
            <person name="Larracuente A.M."/>
            <person name="Singh N.D."/>
            <person name="Abad J.P."/>
            <person name="Abt D.N."/>
            <person name="Adryan B."/>
            <person name="Aguade M."/>
            <person name="Akashi H."/>
            <person name="Anderson W.W."/>
            <person name="Aquadro C.F."/>
            <person name="Ardell D.H."/>
            <person name="Arguello R."/>
            <person name="Artieri C.G."/>
            <person name="Barbash D.A."/>
            <person name="Barker D."/>
            <person name="Barsanti P."/>
            <person name="Batterham P."/>
            <person name="Batzoglou S."/>
            <person name="Begun D."/>
            <person name="Bhutkar A."/>
            <person name="Blanco E."/>
            <person name="Bosak S.A."/>
            <person name="Bradley R.K."/>
            <person name="Brand A.D."/>
            <person name="Brent M.R."/>
            <person name="Brooks A.N."/>
            <person name="Brown R.H."/>
            <person name="Butlin R.K."/>
            <person name="Caggese C."/>
            <person name="Calvi B.R."/>
            <person name="Bernardo de Carvalho A."/>
            <person name="Caspi A."/>
            <person name="Castrezana S."/>
            <person name="Celniker S.E."/>
            <person name="Chang J.L."/>
            <person name="Chapple C."/>
            <person name="Chatterji S."/>
            <person name="Chinwalla A."/>
            <person name="Civetta A."/>
            <person name="Clifton S.W."/>
            <person name="Comeron J.M."/>
            <person name="Costello J.C."/>
            <person name="Coyne J.A."/>
            <person name="Daub J."/>
            <person name="David R.G."/>
            <person name="Delcher A.L."/>
            <person name="Delehaunty K."/>
            <person name="Do C.B."/>
            <person name="Ebling H."/>
            <person name="Edwards K."/>
            <person name="Eickbush T."/>
            <person name="Evans J.D."/>
            <person name="Filipski A."/>
            <person name="Findeiss S."/>
            <person name="Freyhult E."/>
            <person name="Fulton L."/>
            <person name="Fulton R."/>
            <person name="Garcia A.C."/>
            <person name="Gardiner A."/>
            <person name="Garfield D.A."/>
            <person name="Garvin B.E."/>
            <person name="Gibson G."/>
            <person name="Gilbert D."/>
            <person name="Gnerre S."/>
            <person name="Godfrey J."/>
            <person name="Good R."/>
            <person name="Gotea V."/>
            <person name="Gravely B."/>
            <person name="Greenberg A.J."/>
            <person name="Griffiths-Jones S."/>
            <person name="Gross S."/>
            <person name="Guigo R."/>
            <person name="Gustafson E.A."/>
            <person name="Haerty W."/>
            <person name="Hahn M.W."/>
            <person name="Halligan D.L."/>
            <person name="Halpern A.L."/>
            <person name="Halter G.M."/>
            <person name="Han M.V."/>
            <person name="Heger A."/>
            <person name="Hillier L."/>
            <person name="Hinrichs A.S."/>
            <person name="Holmes I."/>
            <person name="Hoskins R.A."/>
            <person name="Hubisz M.J."/>
            <person name="Hultmark D."/>
            <person name="Huntley M.A."/>
            <person name="Jaffe D.B."/>
            <person name="Jagadeeshan S."/>
            <person name="Jeck W.R."/>
            <person name="Johnson J."/>
            <person name="Jones C.D."/>
            <person name="Jordan W.C."/>
            <person name="Karpen G.H."/>
            <person name="Kataoka E."/>
            <person name="Keightley P.D."/>
            <person name="Kheradpour P."/>
            <person name="Kirkness E.F."/>
            <person name="Koerich L.B."/>
            <person name="Kristiansen K."/>
            <person name="Kudrna D."/>
            <person name="Kulathinal R.J."/>
            <person name="Kumar S."/>
            <person name="Kwok R."/>
            <person name="Lander E."/>
            <person name="Langley C.H."/>
            <person name="Lapoint R."/>
            <person name="Lazzaro B.P."/>
            <person name="Lee S.J."/>
            <person name="Levesque L."/>
            <person name="Li R."/>
            <person name="Lin C.F."/>
            <person name="Lin M.F."/>
            <person name="Lindblad-Toh K."/>
            <person name="Llopart A."/>
            <person name="Long M."/>
            <person name="Low L."/>
            <person name="Lozovsky E."/>
            <person name="Lu J."/>
            <person name="Luo M."/>
            <person name="Machado C.A."/>
            <person name="Makalowski W."/>
            <person name="Marzo M."/>
            <person name="Matsuda M."/>
            <person name="Matzkin L."/>
            <person name="McAllister B."/>
            <person name="McBride C.S."/>
            <person name="McKernan B."/>
            <person name="McKernan K."/>
            <person name="Mendez-Lago M."/>
            <person name="Minx P."/>
            <person name="Mollenhauer M.U."/>
            <person name="Montooth K."/>
            <person name="Mount S.M."/>
            <person name="Mu X."/>
            <person name="Myers E."/>
            <person name="Negre B."/>
            <person name="Newfeld S."/>
            <person name="Nielsen R."/>
            <person name="Noor M.A."/>
            <person name="O'Grady P."/>
            <person name="Pachter L."/>
            <person name="Papaceit M."/>
            <person name="Parisi M.J."/>
            <person name="Parisi M."/>
            <person name="Parts L."/>
            <person name="Pedersen J.S."/>
            <person name="Pesole G."/>
            <person name="Phillippy A.M."/>
            <person name="Ponting C.P."/>
            <person name="Pop M."/>
            <person name="Porcelli D."/>
            <person name="Powell J.R."/>
            <person name="Prohaska S."/>
            <person name="Pruitt K."/>
            <person name="Puig M."/>
            <person name="Quesneville H."/>
            <person name="Ram K.R."/>
            <person name="Rand D."/>
            <person name="Rasmussen M.D."/>
            <person name="Reed L.K."/>
            <person name="Reenan R."/>
            <person name="Reily A."/>
            <person name="Remington K.A."/>
            <person name="Rieger T.T."/>
            <person name="Ritchie M.G."/>
            <person name="Robin C."/>
            <person name="Rogers Y.H."/>
            <person name="Rohde C."/>
            <person name="Rozas J."/>
            <person name="Rubenfield M.J."/>
            <person name="Ruiz A."/>
            <person name="Russo S."/>
            <person name="Salzberg S.L."/>
            <person name="Sanchez-Gracia A."/>
            <person name="Saranga D.J."/>
            <person name="Sato H."/>
            <person name="Schaeffer S.W."/>
            <person name="Schatz M.C."/>
            <person name="Schlenke T."/>
            <person name="Schwartz R."/>
            <person name="Segarra C."/>
            <person name="Singh R.S."/>
            <person name="Sirot L."/>
            <person name="Sirota M."/>
            <person name="Sisneros N.B."/>
            <person name="Smith C.D."/>
            <person name="Smith T.F."/>
            <person name="Spieth J."/>
            <person name="Stage D.E."/>
            <person name="Stark A."/>
            <person name="Stephan W."/>
            <person name="Strausberg R.L."/>
            <person name="Strempel S."/>
            <person name="Sturgill D."/>
            <person name="Sutton G."/>
            <person name="Sutton G.G."/>
            <person name="Tao W."/>
            <person name="Teichmann S."/>
            <person name="Tobari Y.N."/>
            <person name="Tomimura Y."/>
            <person name="Tsolas J.M."/>
            <person name="Valente V.L."/>
            <person name="Venter E."/>
            <person name="Venter J.C."/>
            <person name="Vicario S."/>
            <person name="Vieira F.G."/>
            <person name="Vilella A.J."/>
            <person name="Villasante A."/>
            <person name="Walenz B."/>
            <person name="Wang J."/>
            <person name="Wasserman M."/>
            <person name="Watts T."/>
            <person name="Wilson D."/>
            <person name="Wilson R.K."/>
            <person name="Wing R.A."/>
            <person name="Wolfner M.F."/>
            <person name="Wong A."/>
            <person name="Wong G.K."/>
            <person name="Wu C.I."/>
            <person name="Wu G."/>
            <person name="Yamamoto D."/>
            <person name="Yang H.P."/>
            <person name="Yang S.P."/>
            <person name="Yorke J.A."/>
            <person name="Yoshida K."/>
            <person name="Zdobnov E."/>
            <person name="Zhang P."/>
            <person name="Zhang Y."/>
            <person name="Zimin A.V."/>
            <person name="Baldwin J."/>
            <person name="Abdouelleil A."/>
            <person name="Abdulkadir J."/>
            <person name="Abebe A."/>
            <person name="Abera B."/>
            <person name="Abreu J."/>
            <person name="Acer S.C."/>
            <person name="Aftuck L."/>
            <person name="Alexander A."/>
            <person name="An P."/>
            <person name="Anderson E."/>
            <person name="Anderson S."/>
            <person name="Arachi H."/>
            <person name="Azer M."/>
            <person name="Bachantsang P."/>
            <person name="Barry A."/>
            <person name="Bayul T."/>
            <person name="Berlin A."/>
            <person name="Bessette D."/>
            <person name="Bloom T."/>
            <person name="Blye J."/>
            <person name="Boguslavskiy L."/>
            <person name="Bonnet C."/>
            <person name="Boukhgalter B."/>
            <person name="Bourzgui I."/>
            <person name="Brown A."/>
            <person name="Cahill P."/>
            <person name="Channer S."/>
            <person name="Cheshatsang Y."/>
            <person name="Chuda L."/>
            <person name="Citroen M."/>
            <person name="Collymore A."/>
            <person name="Cooke P."/>
            <person name="Costello M."/>
            <person name="D'Aco K."/>
            <person name="Daza R."/>
            <person name="De Haan G."/>
            <person name="DeGray S."/>
            <person name="DeMaso C."/>
            <person name="Dhargay N."/>
            <person name="Dooley K."/>
            <person name="Dooley E."/>
            <person name="Doricent M."/>
            <person name="Dorje P."/>
            <person name="Dorjee K."/>
            <person name="Dupes A."/>
            <person name="Elong R."/>
            <person name="Falk J."/>
            <person name="Farina A."/>
            <person name="Faro S."/>
            <person name="Ferguson D."/>
            <person name="Fisher S."/>
            <person name="Foley C.D."/>
            <person name="Franke A."/>
            <person name="Friedrich D."/>
            <person name="Gadbois L."/>
            <person name="Gearin G."/>
            <person name="Gearin C.R."/>
            <person name="Giannoukos G."/>
            <person name="Goode T."/>
            <person name="Graham J."/>
            <person name="Grandbois E."/>
            <person name="Grewal S."/>
            <person name="Gyaltsen K."/>
            <person name="Hafez N."/>
            <person name="Hagos B."/>
            <person name="Hall J."/>
            <person name="Henson C."/>
            <person name="Hollinger A."/>
            <person name="Honan T."/>
            <person name="Huard M.D."/>
            <person name="Hughes L."/>
            <person name="Hurhula B."/>
            <person name="Husby M.E."/>
            <person name="Kamat A."/>
            <person name="Kanga B."/>
            <person name="Kashin S."/>
            <person name="Khazanovich D."/>
            <person name="Kisner P."/>
            <person name="Lance K."/>
            <person name="Lara M."/>
            <person name="Lee W."/>
            <person name="Lennon N."/>
            <person name="Letendre F."/>
            <person name="LeVine R."/>
            <person name="Lipovsky A."/>
            <person name="Liu X."/>
            <person name="Liu J."/>
            <person name="Liu S."/>
            <person name="Lokyitsang T."/>
            <person name="Lokyitsang Y."/>
            <person name="Lubonja R."/>
            <person name="Lui A."/>
            <person name="MacDonald P."/>
            <person name="Magnisalis V."/>
            <person name="Maru K."/>
            <person name="Matthews C."/>
            <person name="McCusker W."/>
            <person name="McDonough S."/>
            <person name="Mehta T."/>
            <person name="Meldrim J."/>
            <person name="Meneus L."/>
            <person name="Mihai O."/>
            <person name="Mihalev A."/>
            <person name="Mihova T."/>
            <person name="Mittelman R."/>
            <person name="Mlenga V."/>
            <person name="Montmayeur A."/>
            <person name="Mulrain L."/>
            <person name="Navidi A."/>
            <person name="Naylor J."/>
            <person name="Negash T."/>
            <person name="Nguyen T."/>
            <person name="Nguyen N."/>
            <person name="Nicol R."/>
            <person name="Norbu C."/>
            <person name="Norbu N."/>
            <person name="Novod N."/>
            <person name="O'Neill B."/>
            <person name="Osman S."/>
            <person name="Markiewicz E."/>
            <person name="Oyono O.L."/>
            <person name="Patti C."/>
            <person name="Phunkhang P."/>
            <person name="Pierre F."/>
            <person name="Priest M."/>
            <person name="Raghuraman S."/>
            <person name="Rege F."/>
            <person name="Reyes R."/>
            <person name="Rise C."/>
            <person name="Rogov P."/>
            <person name="Ross K."/>
            <person name="Ryan E."/>
            <person name="Settipalli S."/>
            <person name="Shea T."/>
            <person name="Sherpa N."/>
            <person name="Shi L."/>
            <person name="Shih D."/>
            <person name="Sparrow T."/>
            <person name="Spaulding J."/>
            <person name="Stalker J."/>
            <person name="Stange-Thomann N."/>
            <person name="Stavropoulos S."/>
            <person name="Stone C."/>
            <person name="Strader C."/>
            <person name="Tesfaye S."/>
            <person name="Thomson T."/>
            <person name="Thoulutsang Y."/>
            <person name="Thoulutsang D."/>
            <person name="Topham K."/>
            <person name="Topping I."/>
            <person name="Tsamla T."/>
            <person name="Vassiliev H."/>
            <person name="Vo A."/>
            <person name="Wangchuk T."/>
            <person name="Wangdi T."/>
            <person name="Weiand M."/>
            <person name="Wilkinson J."/>
            <person name="Wilson A."/>
            <person name="Yadav S."/>
            <person name="Young G."/>
            <person name="Yu Q."/>
            <person name="Zembek L."/>
            <person name="Zhong D."/>
            <person name="Zimmer A."/>
            <person name="Zwirko Z."/>
            <person name="Jaffe D.B."/>
            <person name="Alvarez P."/>
            <person name="Brockman W."/>
            <person name="Butler J."/>
            <person name="Chin C."/>
            <person name="Gnerre S."/>
            <person name="Grabherr M."/>
            <person name="Kleber M."/>
            <person name="Mauceli E."/>
            <person name="MacCallum I."/>
        </authorList>
    </citation>
    <scope>NUCLEOTIDE SEQUENCE [LARGE SCALE GENOMIC DNA]</scope>
    <source>
        <strain evidence="2 3">TSC#14021-0224.01</strain>
    </source>
</reference>
<dbReference type="HOGENOM" id="CLU_2944087_0_0_1"/>
<dbReference type="Proteomes" id="UP000008711">
    <property type="component" value="Unassembled WGS sequence"/>
</dbReference>
<sequence length="60" mass="6592">MNVPVITILNLCWYDQYGVVVPITVTSKIAVMSPSPDREDALPLPRSLPFGSAMQSFSTH</sequence>
<reference evidence="2 3" key="2">
    <citation type="journal article" date="2008" name="Bioinformatics">
        <title>Assembly reconciliation.</title>
        <authorList>
            <person name="Zimin A.V."/>
            <person name="Smith D.R."/>
            <person name="Sutton G."/>
            <person name="Yorke J.A."/>
        </authorList>
    </citation>
    <scope>NUCLEOTIDE SEQUENCE [LARGE SCALE GENOMIC DNA]</scope>
    <source>
        <strain evidence="2 3">TSC#14021-0224.01</strain>
    </source>
</reference>
<name>B3P536_DROER</name>
<evidence type="ECO:0000313" key="3">
    <source>
        <dbReference type="Proteomes" id="UP000008711"/>
    </source>
</evidence>
<organism evidence="2 3">
    <name type="scientific">Drosophila erecta</name>
    <name type="common">Fruit fly</name>
    <dbReference type="NCBI Taxonomy" id="7220"/>
    <lineage>
        <taxon>Eukaryota</taxon>
        <taxon>Metazoa</taxon>
        <taxon>Ecdysozoa</taxon>
        <taxon>Arthropoda</taxon>
        <taxon>Hexapoda</taxon>
        <taxon>Insecta</taxon>
        <taxon>Pterygota</taxon>
        <taxon>Neoptera</taxon>
        <taxon>Endopterygota</taxon>
        <taxon>Diptera</taxon>
        <taxon>Brachycera</taxon>
        <taxon>Muscomorpha</taxon>
        <taxon>Ephydroidea</taxon>
        <taxon>Drosophilidae</taxon>
        <taxon>Drosophila</taxon>
        <taxon>Sophophora</taxon>
    </lineage>
</organism>
<feature type="region of interest" description="Disordered" evidence="1">
    <location>
        <begin position="34"/>
        <end position="60"/>
    </location>
</feature>
<gene>
    <name evidence="2" type="primary">Dere\GG11865</name>
    <name evidence="2" type="ORF">Dere_GG11865</name>
</gene>
<dbReference type="PhylomeDB" id="B3P536"/>
<protein>
    <submittedName>
        <fullName evidence="2">GG11865</fullName>
    </submittedName>
</protein>